<sequence>MPASISRAAGPAGTLPAPAGLAATDARGFSEIELGHSCGPVDLEATPELLYGGALLEKTEKNKLWATVWAALTKAWDFADDQLAYLFGLDESKYEWAVREHLYQKRQEALRREKEAPAGQDAVQPGQEGTPILTAPLATEV</sequence>
<gene>
    <name evidence="2" type="ORF">WJX72_002055</name>
</gene>
<dbReference type="AlphaFoldDB" id="A0AAW1Q3K7"/>
<protein>
    <submittedName>
        <fullName evidence="2">Uncharacterized protein</fullName>
    </submittedName>
</protein>
<evidence type="ECO:0000256" key="1">
    <source>
        <dbReference type="SAM" id="MobiDB-lite"/>
    </source>
</evidence>
<evidence type="ECO:0000313" key="3">
    <source>
        <dbReference type="Proteomes" id="UP001489004"/>
    </source>
</evidence>
<dbReference type="Proteomes" id="UP001489004">
    <property type="component" value="Unassembled WGS sequence"/>
</dbReference>
<comment type="caution">
    <text evidence="2">The sequence shown here is derived from an EMBL/GenBank/DDBJ whole genome shotgun (WGS) entry which is preliminary data.</text>
</comment>
<proteinExistence type="predicted"/>
<evidence type="ECO:0000313" key="2">
    <source>
        <dbReference type="EMBL" id="KAK9816565.1"/>
    </source>
</evidence>
<keyword evidence="3" id="KW-1185">Reference proteome</keyword>
<feature type="region of interest" description="Disordered" evidence="1">
    <location>
        <begin position="109"/>
        <end position="141"/>
    </location>
</feature>
<dbReference type="EMBL" id="JALJOR010000005">
    <property type="protein sequence ID" value="KAK9816565.1"/>
    <property type="molecule type" value="Genomic_DNA"/>
</dbReference>
<organism evidence="2 3">
    <name type="scientific">[Myrmecia] bisecta</name>
    <dbReference type="NCBI Taxonomy" id="41462"/>
    <lineage>
        <taxon>Eukaryota</taxon>
        <taxon>Viridiplantae</taxon>
        <taxon>Chlorophyta</taxon>
        <taxon>core chlorophytes</taxon>
        <taxon>Trebouxiophyceae</taxon>
        <taxon>Trebouxiales</taxon>
        <taxon>Trebouxiaceae</taxon>
        <taxon>Myrmecia</taxon>
    </lineage>
</organism>
<reference evidence="2 3" key="1">
    <citation type="journal article" date="2024" name="Nat. Commun.">
        <title>Phylogenomics reveals the evolutionary origins of lichenization in chlorophyte algae.</title>
        <authorList>
            <person name="Puginier C."/>
            <person name="Libourel C."/>
            <person name="Otte J."/>
            <person name="Skaloud P."/>
            <person name="Haon M."/>
            <person name="Grisel S."/>
            <person name="Petersen M."/>
            <person name="Berrin J.G."/>
            <person name="Delaux P.M."/>
            <person name="Dal Grande F."/>
            <person name="Keller J."/>
        </authorList>
    </citation>
    <scope>NUCLEOTIDE SEQUENCE [LARGE SCALE GENOMIC DNA]</scope>
    <source>
        <strain evidence="2 3">SAG 2043</strain>
    </source>
</reference>
<accession>A0AAW1Q3K7</accession>
<name>A0AAW1Q3K7_9CHLO</name>